<name>A0ABW1QWJ3_9ACTN</name>
<keyword evidence="2" id="KW-1185">Reference proteome</keyword>
<protein>
    <recommendedName>
        <fullName evidence="3">PD40 domain-containing protein</fullName>
    </recommendedName>
</protein>
<comment type="caution">
    <text evidence="1">The sequence shown here is derived from an EMBL/GenBank/DDBJ whole genome shotgun (WGS) entry which is preliminary data.</text>
</comment>
<organism evidence="1 2">
    <name type="scientific">Nocardioides yefusunii</name>
    <dbReference type="NCBI Taxonomy" id="2500546"/>
    <lineage>
        <taxon>Bacteria</taxon>
        <taxon>Bacillati</taxon>
        <taxon>Actinomycetota</taxon>
        <taxon>Actinomycetes</taxon>
        <taxon>Propionibacteriales</taxon>
        <taxon>Nocardioidaceae</taxon>
        <taxon>Nocardioides</taxon>
    </lineage>
</organism>
<gene>
    <name evidence="1" type="ORF">ACFPWU_04640</name>
</gene>
<evidence type="ECO:0000313" key="1">
    <source>
        <dbReference type="EMBL" id="MFC6152954.1"/>
    </source>
</evidence>
<reference evidence="2" key="1">
    <citation type="journal article" date="2019" name="Int. J. Syst. Evol. Microbiol.">
        <title>The Global Catalogue of Microorganisms (GCM) 10K type strain sequencing project: providing services to taxonomists for standard genome sequencing and annotation.</title>
        <authorList>
            <consortium name="The Broad Institute Genomics Platform"/>
            <consortium name="The Broad Institute Genome Sequencing Center for Infectious Disease"/>
            <person name="Wu L."/>
            <person name="Ma J."/>
        </authorList>
    </citation>
    <scope>NUCLEOTIDE SEQUENCE [LARGE SCALE GENOMIC DNA]</scope>
    <source>
        <strain evidence="2">DFY28</strain>
    </source>
</reference>
<dbReference type="Proteomes" id="UP001596098">
    <property type="component" value="Unassembled WGS sequence"/>
</dbReference>
<accession>A0ABW1QWJ3</accession>
<evidence type="ECO:0000313" key="2">
    <source>
        <dbReference type="Proteomes" id="UP001596098"/>
    </source>
</evidence>
<sequence>MRFKKHSYVSRPFNADGTQNGGTDDGFSLFPAISGDGKKITFISTSANLDKTDKVSGYNVFMWEKPKS</sequence>
<dbReference type="EMBL" id="JBHSQI010000002">
    <property type="protein sequence ID" value="MFC6152954.1"/>
    <property type="molecule type" value="Genomic_DNA"/>
</dbReference>
<evidence type="ECO:0008006" key="3">
    <source>
        <dbReference type="Google" id="ProtNLM"/>
    </source>
</evidence>
<dbReference type="RefSeq" id="WP_128219426.1">
    <property type="nucleotide sequence ID" value="NZ_CP034929.1"/>
</dbReference>
<proteinExistence type="predicted"/>